<keyword evidence="3" id="KW-1185">Reference proteome</keyword>
<evidence type="ECO:0000313" key="3">
    <source>
        <dbReference type="Proteomes" id="UP001221757"/>
    </source>
</evidence>
<name>A0AAD7DKE1_MYCRO</name>
<sequence length="452" mass="49477">MQLTSETPKPTMSGVVMLPVGGWDAGRGREQEAIPKTPLIIAATTGWRRVRIRDPSIASSLLRFFAWAPPFATRELVSNLEKGGKERPGSGGSASVSHGTDGHAYTRTPPFDSGPGQMAIGIIFLECAPQSSGWIGAAYTRNEGCRDGNEVACIARIYGLRENGSRKSIYWTRKQDGKSDQVADACTWEDRGAGAARAGAAYLTISLDLWSWITGNGFPELNVLNCRCEDTSPSPIEEIRTRGNSKSFPVDAHNRGYEERLGGGGKYQDRQGSEFVEFRAFRGSANTARHIRYLKRWLRALKGYDKPPEGSRAGRILADFAGPECGDEERPGGGRSASHPILYSPLYKHTPPFDSGLVMCRTDKQFSFRIPRAKSEFEAGNVRIDRRLGVRGEDLRGHSGPKIHDLSAESLRQAARMSMSGVPTSVTFRTHLERSVEYGVVPNDAGINQELG</sequence>
<evidence type="ECO:0000313" key="2">
    <source>
        <dbReference type="EMBL" id="KAJ7692253.1"/>
    </source>
</evidence>
<protein>
    <submittedName>
        <fullName evidence="2">Uncharacterized protein</fullName>
    </submittedName>
</protein>
<reference evidence="2" key="1">
    <citation type="submission" date="2023-03" db="EMBL/GenBank/DDBJ databases">
        <title>Massive genome expansion in bonnet fungi (Mycena s.s.) driven by repeated elements and novel gene families across ecological guilds.</title>
        <authorList>
            <consortium name="Lawrence Berkeley National Laboratory"/>
            <person name="Harder C.B."/>
            <person name="Miyauchi S."/>
            <person name="Viragh M."/>
            <person name="Kuo A."/>
            <person name="Thoen E."/>
            <person name="Andreopoulos B."/>
            <person name="Lu D."/>
            <person name="Skrede I."/>
            <person name="Drula E."/>
            <person name="Henrissat B."/>
            <person name="Morin E."/>
            <person name="Kohler A."/>
            <person name="Barry K."/>
            <person name="LaButti K."/>
            <person name="Morin E."/>
            <person name="Salamov A."/>
            <person name="Lipzen A."/>
            <person name="Mereny Z."/>
            <person name="Hegedus B."/>
            <person name="Baldrian P."/>
            <person name="Stursova M."/>
            <person name="Weitz H."/>
            <person name="Taylor A."/>
            <person name="Grigoriev I.V."/>
            <person name="Nagy L.G."/>
            <person name="Martin F."/>
            <person name="Kauserud H."/>
        </authorList>
    </citation>
    <scope>NUCLEOTIDE SEQUENCE</scope>
    <source>
        <strain evidence="2">CBHHK067</strain>
    </source>
</reference>
<feature type="region of interest" description="Disordered" evidence="1">
    <location>
        <begin position="81"/>
        <end position="111"/>
    </location>
</feature>
<dbReference type="EMBL" id="JARKIE010000053">
    <property type="protein sequence ID" value="KAJ7692253.1"/>
    <property type="molecule type" value="Genomic_DNA"/>
</dbReference>
<gene>
    <name evidence="2" type="ORF">B0H17DRAFT_1133261</name>
</gene>
<dbReference type="Proteomes" id="UP001221757">
    <property type="component" value="Unassembled WGS sequence"/>
</dbReference>
<accession>A0AAD7DKE1</accession>
<comment type="caution">
    <text evidence="2">The sequence shown here is derived from an EMBL/GenBank/DDBJ whole genome shotgun (WGS) entry which is preliminary data.</text>
</comment>
<proteinExistence type="predicted"/>
<organism evidence="2 3">
    <name type="scientific">Mycena rosella</name>
    <name type="common">Pink bonnet</name>
    <name type="synonym">Agaricus rosellus</name>
    <dbReference type="NCBI Taxonomy" id="1033263"/>
    <lineage>
        <taxon>Eukaryota</taxon>
        <taxon>Fungi</taxon>
        <taxon>Dikarya</taxon>
        <taxon>Basidiomycota</taxon>
        <taxon>Agaricomycotina</taxon>
        <taxon>Agaricomycetes</taxon>
        <taxon>Agaricomycetidae</taxon>
        <taxon>Agaricales</taxon>
        <taxon>Marasmiineae</taxon>
        <taxon>Mycenaceae</taxon>
        <taxon>Mycena</taxon>
    </lineage>
</organism>
<dbReference type="AlphaFoldDB" id="A0AAD7DKE1"/>
<evidence type="ECO:0000256" key="1">
    <source>
        <dbReference type="SAM" id="MobiDB-lite"/>
    </source>
</evidence>